<dbReference type="Gene3D" id="3.10.50.40">
    <property type="match status" value="3"/>
</dbReference>
<evidence type="ECO:0000256" key="7">
    <source>
        <dbReference type="SAM" id="MobiDB-lite"/>
    </source>
</evidence>
<comment type="catalytic activity">
    <reaction evidence="1 6">
        <text>[protein]-peptidylproline (omega=180) = [protein]-peptidylproline (omega=0)</text>
        <dbReference type="Rhea" id="RHEA:16237"/>
        <dbReference type="Rhea" id="RHEA-COMP:10747"/>
        <dbReference type="Rhea" id="RHEA-COMP:10748"/>
        <dbReference type="ChEBI" id="CHEBI:83833"/>
        <dbReference type="ChEBI" id="CHEBI:83834"/>
        <dbReference type="EC" id="5.2.1.8"/>
    </reaction>
</comment>
<dbReference type="Proteomes" id="UP001597297">
    <property type="component" value="Unassembled WGS sequence"/>
</dbReference>
<feature type="domain" description="PPIase FKBP-type" evidence="8">
    <location>
        <begin position="78"/>
        <end position="162"/>
    </location>
</feature>
<evidence type="ECO:0000256" key="2">
    <source>
        <dbReference type="ARBA" id="ARBA00006577"/>
    </source>
</evidence>
<comment type="similarity">
    <text evidence="2">Belongs to the FKBP-type PPIase family.</text>
</comment>
<organism evidence="9 10">
    <name type="scientific">Rubritalea spongiae</name>
    <dbReference type="NCBI Taxonomy" id="430797"/>
    <lineage>
        <taxon>Bacteria</taxon>
        <taxon>Pseudomonadati</taxon>
        <taxon>Verrucomicrobiota</taxon>
        <taxon>Verrucomicrobiia</taxon>
        <taxon>Verrucomicrobiales</taxon>
        <taxon>Rubritaleaceae</taxon>
        <taxon>Rubritalea</taxon>
    </lineage>
</organism>
<dbReference type="PROSITE" id="PS50059">
    <property type="entry name" value="FKBP_PPIASE"/>
    <property type="match status" value="3"/>
</dbReference>
<dbReference type="EC" id="5.2.1.8" evidence="3 6"/>
<evidence type="ECO:0000256" key="5">
    <source>
        <dbReference type="ARBA" id="ARBA00023235"/>
    </source>
</evidence>
<dbReference type="GO" id="GO:0003755">
    <property type="term" value="F:peptidyl-prolyl cis-trans isomerase activity"/>
    <property type="evidence" value="ECO:0007669"/>
    <property type="project" value="UniProtKB-EC"/>
</dbReference>
<dbReference type="Pfam" id="PF00254">
    <property type="entry name" value="FKBP_C"/>
    <property type="match status" value="3"/>
</dbReference>
<gene>
    <name evidence="9" type="ORF">ACFSQZ_04990</name>
</gene>
<evidence type="ECO:0000313" key="9">
    <source>
        <dbReference type="EMBL" id="MFD2275815.1"/>
    </source>
</evidence>
<dbReference type="InterPro" id="IPR001179">
    <property type="entry name" value="PPIase_FKBP_dom"/>
</dbReference>
<proteinExistence type="inferred from homology"/>
<dbReference type="InterPro" id="IPR046357">
    <property type="entry name" value="PPIase_dom_sf"/>
</dbReference>
<dbReference type="PROSITE" id="PS51257">
    <property type="entry name" value="PROKAR_LIPOPROTEIN"/>
    <property type="match status" value="1"/>
</dbReference>
<dbReference type="PANTHER" id="PTHR43811">
    <property type="entry name" value="FKBP-TYPE PEPTIDYL-PROLYL CIS-TRANS ISOMERASE FKPA"/>
    <property type="match status" value="1"/>
</dbReference>
<evidence type="ECO:0000256" key="4">
    <source>
        <dbReference type="ARBA" id="ARBA00023110"/>
    </source>
</evidence>
<feature type="compositionally biased region" description="Low complexity" evidence="7">
    <location>
        <begin position="301"/>
        <end position="313"/>
    </location>
</feature>
<protein>
    <recommendedName>
        <fullName evidence="3 6">peptidylprolyl isomerase</fullName>
        <ecNumber evidence="3 6">5.2.1.8</ecNumber>
    </recommendedName>
</protein>
<feature type="region of interest" description="Disordered" evidence="7">
    <location>
        <begin position="293"/>
        <end position="314"/>
    </location>
</feature>
<keyword evidence="5 6" id="KW-0413">Isomerase</keyword>
<evidence type="ECO:0000256" key="3">
    <source>
        <dbReference type="ARBA" id="ARBA00013194"/>
    </source>
</evidence>
<sequence>MQCSLSKSLGVKKTRTQQLIAAGMGAMLSCGSINTLMAENVSTPADVASAPAEAEKTASGLASKVLQKGTGTVKPSASDTVTVHYSGWTTDGKLFDSSVERGQKATFPLDRVIKGWTEGLQLMVEGEKRRFWIPAELAYGENPGGGRPGGMLCFDVELFDIEKAPEPPKTPEDVAAAPANAEKTASGLASVVLTEGKGSEKPSEHDKVTVHYTGWTKDGKLFDSSVMRGQPATFGLNQVIPGWTEGVQLMVEGEKRRFWIPGELAYGETPQRPGAPAGQLTFEVELLEIQKMPEPPKTPEDVAAAPADAETTASGLASKVLKKGTGSTHPKATDTVEVHYSGWTTDGQMFDSSEARGETISFPLNGVIPGWTEGVQLMVEGEKRRFWIPAKLAYGENPPPGAPAGMLCFDVELFDIK</sequence>
<keyword evidence="4 6" id="KW-0697">Rotamase</keyword>
<dbReference type="SUPFAM" id="SSF54534">
    <property type="entry name" value="FKBP-like"/>
    <property type="match status" value="3"/>
</dbReference>
<feature type="domain" description="PPIase FKBP-type" evidence="8">
    <location>
        <begin position="205"/>
        <end position="290"/>
    </location>
</feature>
<accession>A0ABW5E4I7</accession>
<keyword evidence="10" id="KW-1185">Reference proteome</keyword>
<evidence type="ECO:0000259" key="8">
    <source>
        <dbReference type="PROSITE" id="PS50059"/>
    </source>
</evidence>
<name>A0ABW5E4I7_9BACT</name>
<evidence type="ECO:0000313" key="10">
    <source>
        <dbReference type="Proteomes" id="UP001597297"/>
    </source>
</evidence>
<evidence type="ECO:0000256" key="1">
    <source>
        <dbReference type="ARBA" id="ARBA00000971"/>
    </source>
</evidence>
<evidence type="ECO:0000256" key="6">
    <source>
        <dbReference type="PROSITE-ProRule" id="PRU00277"/>
    </source>
</evidence>
<feature type="domain" description="PPIase FKBP-type" evidence="8">
    <location>
        <begin position="333"/>
        <end position="417"/>
    </location>
</feature>
<dbReference type="PANTHER" id="PTHR43811:SF19">
    <property type="entry name" value="39 KDA FK506-BINDING NUCLEAR PROTEIN"/>
    <property type="match status" value="1"/>
</dbReference>
<comment type="caution">
    <text evidence="9">The sequence shown here is derived from an EMBL/GenBank/DDBJ whole genome shotgun (WGS) entry which is preliminary data.</text>
</comment>
<dbReference type="EMBL" id="JBHUJC010000013">
    <property type="protein sequence ID" value="MFD2275815.1"/>
    <property type="molecule type" value="Genomic_DNA"/>
</dbReference>
<reference evidence="10" key="1">
    <citation type="journal article" date="2019" name="Int. J. Syst. Evol. Microbiol.">
        <title>The Global Catalogue of Microorganisms (GCM) 10K type strain sequencing project: providing services to taxonomists for standard genome sequencing and annotation.</title>
        <authorList>
            <consortium name="The Broad Institute Genomics Platform"/>
            <consortium name="The Broad Institute Genome Sequencing Center for Infectious Disease"/>
            <person name="Wu L."/>
            <person name="Ma J."/>
        </authorList>
    </citation>
    <scope>NUCLEOTIDE SEQUENCE [LARGE SCALE GENOMIC DNA]</scope>
    <source>
        <strain evidence="10">JCM 16545</strain>
    </source>
</reference>